<reference evidence="1 2" key="1">
    <citation type="submission" date="2015-12" db="EMBL/GenBank/DDBJ databases">
        <title>Draft genome sequence of Moniliophthora roreri, the causal agent of frosty pod rot of cacao.</title>
        <authorList>
            <person name="Aime M.C."/>
            <person name="Diaz-Valderrama J.R."/>
            <person name="Kijpornyongpan T."/>
            <person name="Phillips-Mora W."/>
        </authorList>
    </citation>
    <scope>NUCLEOTIDE SEQUENCE [LARGE SCALE GENOMIC DNA]</scope>
    <source>
        <strain evidence="1 2">MCA 2952</strain>
    </source>
</reference>
<evidence type="ECO:0008006" key="3">
    <source>
        <dbReference type="Google" id="ProtNLM"/>
    </source>
</evidence>
<dbReference type="Gene3D" id="3.10.10.10">
    <property type="entry name" value="HIV Type 1 Reverse Transcriptase, subunit A, domain 1"/>
    <property type="match status" value="1"/>
</dbReference>
<dbReference type="PANTHER" id="PTHR15503:SF22">
    <property type="entry name" value="TRANSPOSON TY3-I GAG POLYPROTEIN"/>
    <property type="match status" value="1"/>
</dbReference>
<proteinExistence type="predicted"/>
<name>A0A0W0FRI9_MONRR</name>
<dbReference type="InterPro" id="IPR043128">
    <property type="entry name" value="Rev_trsase/Diguanyl_cyclase"/>
</dbReference>
<comment type="caution">
    <text evidence="1">The sequence shown here is derived from an EMBL/GenBank/DDBJ whole genome shotgun (WGS) entry which is preliminary data.</text>
</comment>
<evidence type="ECO:0000313" key="2">
    <source>
        <dbReference type="Proteomes" id="UP000054988"/>
    </source>
</evidence>
<dbReference type="InterPro" id="IPR032567">
    <property type="entry name" value="RTL1-rel"/>
</dbReference>
<dbReference type="InterPro" id="IPR043502">
    <property type="entry name" value="DNA/RNA_pol_sf"/>
</dbReference>
<dbReference type="eggNOG" id="KOG0017">
    <property type="taxonomic scope" value="Eukaryota"/>
</dbReference>
<gene>
    <name evidence="1" type="ORF">WG66_8630</name>
</gene>
<sequence>MTSQELAQVKKALKKAIEELVLLYLAEHYDWFEKGKSEQFPLSQPYDHAINLKLDFVPQNCKLYPLSLVEQAEQDKFIEENLWKRYIYESKSPQKLNKGTIKNIYLLSLISELIDKLKGARIFSKLDLWNGYNNIRIKDGDQWKAASKTN</sequence>
<dbReference type="Gene3D" id="3.30.70.270">
    <property type="match status" value="1"/>
</dbReference>
<dbReference type="AlphaFoldDB" id="A0A0W0FRI9"/>
<dbReference type="EMBL" id="LATX01001729">
    <property type="protein sequence ID" value="KTB38776.1"/>
    <property type="molecule type" value="Genomic_DNA"/>
</dbReference>
<dbReference type="SUPFAM" id="SSF56672">
    <property type="entry name" value="DNA/RNA polymerases"/>
    <property type="match status" value="1"/>
</dbReference>
<protein>
    <recommendedName>
        <fullName evidence="3">Reverse transcriptase-rnase h-integrase</fullName>
    </recommendedName>
</protein>
<accession>A0A0W0FRI9</accession>
<evidence type="ECO:0000313" key="1">
    <source>
        <dbReference type="EMBL" id="KTB38776.1"/>
    </source>
</evidence>
<dbReference type="PANTHER" id="PTHR15503">
    <property type="entry name" value="LDOC1 RELATED"/>
    <property type="match status" value="1"/>
</dbReference>
<organism evidence="1 2">
    <name type="scientific">Moniliophthora roreri</name>
    <name type="common">Frosty pod rot fungus</name>
    <name type="synonym">Monilia roreri</name>
    <dbReference type="NCBI Taxonomy" id="221103"/>
    <lineage>
        <taxon>Eukaryota</taxon>
        <taxon>Fungi</taxon>
        <taxon>Dikarya</taxon>
        <taxon>Basidiomycota</taxon>
        <taxon>Agaricomycotina</taxon>
        <taxon>Agaricomycetes</taxon>
        <taxon>Agaricomycetidae</taxon>
        <taxon>Agaricales</taxon>
        <taxon>Marasmiineae</taxon>
        <taxon>Marasmiaceae</taxon>
        <taxon>Moniliophthora</taxon>
    </lineage>
</organism>
<dbReference type="Proteomes" id="UP000054988">
    <property type="component" value="Unassembled WGS sequence"/>
</dbReference>